<dbReference type="Proteomes" id="UP000827517">
    <property type="component" value="Segment"/>
</dbReference>
<dbReference type="GeneID" id="77944069"/>
<dbReference type="RefSeq" id="YP_010667943.1">
    <property type="nucleotide sequence ID" value="NC_070952.1"/>
</dbReference>
<evidence type="ECO:0000313" key="2">
    <source>
        <dbReference type="Proteomes" id="UP000827517"/>
    </source>
</evidence>
<name>A0AAE8BQ59_9CAUD</name>
<dbReference type="KEGG" id="vg:77944069"/>
<organism evidence="1 2">
    <name type="scientific">Erwinia phage AH04</name>
    <dbReference type="NCBI Taxonomy" id="2869569"/>
    <lineage>
        <taxon>Viruses</taxon>
        <taxon>Duplodnaviria</taxon>
        <taxon>Heunggongvirae</taxon>
        <taxon>Uroviricota</taxon>
        <taxon>Caudoviricetes</taxon>
        <taxon>Chimalliviridae</taxon>
        <taxon>Meadowvirus</taxon>
        <taxon>Meadowvirus AH04</taxon>
    </lineage>
</organism>
<keyword evidence="2" id="KW-1185">Reference proteome</keyword>
<dbReference type="EMBL" id="MZ501267">
    <property type="protein sequence ID" value="QZA70664.1"/>
    <property type="molecule type" value="Genomic_DNA"/>
</dbReference>
<sequence>MLLSRITKYELDMPRDEKVEFTMSELIAFIIWCVLAYHKKCPELKLNGMNIRRDGEVIKIGNCKGALAVGNIPNLVSEMTTLMPYFTFPSVMSIPERCLNSVRFKGELLGYFDANNESLLPVVLRPDTVEEKFHVILGKEFTGKSNFSRYKFKDLSKGQI</sequence>
<evidence type="ECO:0000313" key="1">
    <source>
        <dbReference type="EMBL" id="QZA70664.1"/>
    </source>
</evidence>
<proteinExistence type="predicted"/>
<accession>A0AAE8BQ59</accession>
<gene>
    <name evidence="1" type="primary">189</name>
    <name evidence="1" type="ORF">AH04_189</name>
</gene>
<protein>
    <submittedName>
        <fullName evidence="1">Uncharacterized protein</fullName>
    </submittedName>
</protein>
<reference evidence="1" key="1">
    <citation type="submission" date="2021-07" db="EMBL/GenBank/DDBJ databases">
        <authorList>
            <person name="Roth S.J."/>
            <person name="Krukonis G.P."/>
            <person name="Delesalle V.A."/>
        </authorList>
    </citation>
    <scope>NUCLEOTIDE SEQUENCE</scope>
</reference>